<accession>A0A2H3BTL6</accession>
<sequence length="670" mass="75771">MMSTGESRRLFCAKVQSNLIMPCEKAVLSSPLASSAGFKFPSVPSPKNSLMKPTRQPRSWHVAHNFRSFLRSNRYPLDSELTTIKNVIANAQSQLELIQNLRSGIIGGDAEDLREEEADIEAFLVIHKGFISAIRRFPREILCEIFCHILDMCSMVAPPNGEALNIFSHRQYPWVLGRVCSEWRMVSIGLPPLWSRVNLQNHMILLSRNPEKMLTTCLERSGKHSLEIVIALQDYGMSLPMMSRCKTLLQLLSSQSQRWESLTLSDGPRSCVWSIMSRLKDAQLPLLRELHLFVSPEMPVLDVRFPTCFRNCPRLKTIMLSGVTDSEQGISYILNGLPCSQLTCLNWNVVTTWAVPTLLFGALRRMPNLVDFRCSNGESRYSHEYSHEPKPLSVSLRHLRKVSLANFAILKHIDAPALKCIEVLYPLPQRPGRTFFELSGNSSCRMEEANLPSFSTCIPILSLPNFQDIEELTHTRPSGPSGINRRIHFTDAYATLPRLRKMNLGDHEILRWISAPALEDLQVNNLDSRPTASISFLALHELSSCVLTRLTLQGMAALHVLTPTLLVRDLASLLELRVYEARYNEDLVQSLTVPEALPVLQRLVISLMISPHHRYDLPALAAMIECRWSISHQPVTISFSPRDYLYQSILHDGDGALVRRAMEAGKLFFS</sequence>
<dbReference type="SUPFAM" id="SSF52047">
    <property type="entry name" value="RNI-like"/>
    <property type="match status" value="1"/>
</dbReference>
<name>A0A2H3BTL6_9AGAR</name>
<gene>
    <name evidence="1" type="ORF">ARMSODRAFT_323810</name>
</gene>
<protein>
    <recommendedName>
        <fullName evidence="3">F-box domain-containing protein</fullName>
    </recommendedName>
</protein>
<dbReference type="EMBL" id="KZ293437">
    <property type="protein sequence ID" value="PBK67223.1"/>
    <property type="molecule type" value="Genomic_DNA"/>
</dbReference>
<dbReference type="STRING" id="1076256.A0A2H3BTL6"/>
<keyword evidence="2" id="KW-1185">Reference proteome</keyword>
<reference evidence="2" key="1">
    <citation type="journal article" date="2017" name="Nat. Ecol. Evol.">
        <title>Genome expansion and lineage-specific genetic innovations in the forest pathogenic fungi Armillaria.</title>
        <authorList>
            <person name="Sipos G."/>
            <person name="Prasanna A.N."/>
            <person name="Walter M.C."/>
            <person name="O'Connor E."/>
            <person name="Balint B."/>
            <person name="Krizsan K."/>
            <person name="Kiss B."/>
            <person name="Hess J."/>
            <person name="Varga T."/>
            <person name="Slot J."/>
            <person name="Riley R."/>
            <person name="Boka B."/>
            <person name="Rigling D."/>
            <person name="Barry K."/>
            <person name="Lee J."/>
            <person name="Mihaltcheva S."/>
            <person name="LaButti K."/>
            <person name="Lipzen A."/>
            <person name="Waldron R."/>
            <person name="Moloney N.M."/>
            <person name="Sperisen C."/>
            <person name="Kredics L."/>
            <person name="Vagvoelgyi C."/>
            <person name="Patrignani A."/>
            <person name="Fitzpatrick D."/>
            <person name="Nagy I."/>
            <person name="Doyle S."/>
            <person name="Anderson J.B."/>
            <person name="Grigoriev I.V."/>
            <person name="Gueldener U."/>
            <person name="Muensterkoetter M."/>
            <person name="Nagy L.G."/>
        </authorList>
    </citation>
    <scope>NUCLEOTIDE SEQUENCE [LARGE SCALE GENOMIC DNA]</scope>
    <source>
        <strain evidence="2">28-4</strain>
    </source>
</reference>
<dbReference type="InterPro" id="IPR032675">
    <property type="entry name" value="LRR_dom_sf"/>
</dbReference>
<evidence type="ECO:0008006" key="3">
    <source>
        <dbReference type="Google" id="ProtNLM"/>
    </source>
</evidence>
<dbReference type="Gene3D" id="3.80.10.10">
    <property type="entry name" value="Ribonuclease Inhibitor"/>
    <property type="match status" value="1"/>
</dbReference>
<dbReference type="Proteomes" id="UP000218334">
    <property type="component" value="Unassembled WGS sequence"/>
</dbReference>
<proteinExistence type="predicted"/>
<evidence type="ECO:0000313" key="1">
    <source>
        <dbReference type="EMBL" id="PBK67223.1"/>
    </source>
</evidence>
<evidence type="ECO:0000313" key="2">
    <source>
        <dbReference type="Proteomes" id="UP000218334"/>
    </source>
</evidence>
<dbReference type="AlphaFoldDB" id="A0A2H3BTL6"/>
<organism evidence="1 2">
    <name type="scientific">Armillaria solidipes</name>
    <dbReference type="NCBI Taxonomy" id="1076256"/>
    <lineage>
        <taxon>Eukaryota</taxon>
        <taxon>Fungi</taxon>
        <taxon>Dikarya</taxon>
        <taxon>Basidiomycota</taxon>
        <taxon>Agaricomycotina</taxon>
        <taxon>Agaricomycetes</taxon>
        <taxon>Agaricomycetidae</taxon>
        <taxon>Agaricales</taxon>
        <taxon>Marasmiineae</taxon>
        <taxon>Physalacriaceae</taxon>
        <taxon>Armillaria</taxon>
    </lineage>
</organism>